<comment type="similarity">
    <text evidence="1">Belongs to the cytidine and deoxycytidylate deaminase family.</text>
</comment>
<evidence type="ECO:0000256" key="2">
    <source>
        <dbReference type="ARBA" id="ARBA00022723"/>
    </source>
</evidence>
<keyword evidence="3" id="KW-0378">Hydrolase</keyword>
<dbReference type="PROSITE" id="PS00903">
    <property type="entry name" value="CYT_DCMP_DEAMINASES_1"/>
    <property type="match status" value="1"/>
</dbReference>
<dbReference type="InterPro" id="IPR002125">
    <property type="entry name" value="CMP_dCMP_dom"/>
</dbReference>
<organism evidence="6 7">
    <name type="scientific">Natronoflexus pectinivorans</name>
    <dbReference type="NCBI Taxonomy" id="682526"/>
    <lineage>
        <taxon>Bacteria</taxon>
        <taxon>Pseudomonadati</taxon>
        <taxon>Bacteroidota</taxon>
        <taxon>Bacteroidia</taxon>
        <taxon>Marinilabiliales</taxon>
        <taxon>Marinilabiliaceae</taxon>
        <taxon>Natronoflexus</taxon>
    </lineage>
</organism>
<dbReference type="Pfam" id="PF00383">
    <property type="entry name" value="dCMP_cyt_deam_1"/>
    <property type="match status" value="1"/>
</dbReference>
<evidence type="ECO:0000256" key="3">
    <source>
        <dbReference type="ARBA" id="ARBA00022801"/>
    </source>
</evidence>
<evidence type="ECO:0000313" key="6">
    <source>
        <dbReference type="EMBL" id="TCO08355.1"/>
    </source>
</evidence>
<dbReference type="PANTHER" id="PTHR11079:SF161">
    <property type="entry name" value="CMP_DCMP-TYPE DEAMINASE DOMAIN-CONTAINING PROTEIN"/>
    <property type="match status" value="1"/>
</dbReference>
<protein>
    <submittedName>
        <fullName evidence="6">tRNA(Arg) A34 adenosine deaminase TadA</fullName>
    </submittedName>
</protein>
<keyword evidence="7" id="KW-1185">Reference proteome</keyword>
<dbReference type="RefSeq" id="WP_132433643.1">
    <property type="nucleotide sequence ID" value="NZ_SLWK01000005.1"/>
</dbReference>
<dbReference type="PROSITE" id="PS51747">
    <property type="entry name" value="CYT_DCMP_DEAMINASES_2"/>
    <property type="match status" value="1"/>
</dbReference>
<accession>A0A4R2GIX1</accession>
<keyword evidence="4" id="KW-0862">Zinc</keyword>
<dbReference type="EMBL" id="SLWK01000005">
    <property type="protein sequence ID" value="TCO08355.1"/>
    <property type="molecule type" value="Genomic_DNA"/>
</dbReference>
<sequence>MNNDKNDKFMRMAIELANDSIKRGGGPFGAIVVKEGEVVGKGSNQVTNHNDPTAHAEVLAIREACKNLKTYNLSDCILYTSCEPCPMCLGAIYWARIPKIFFGNTRKDAAKIGFDDDFIYREIGVSMDQRSILMEPLLTSEAISTFKMWQTMPDKTEY</sequence>
<evidence type="ECO:0000313" key="7">
    <source>
        <dbReference type="Proteomes" id="UP000295221"/>
    </source>
</evidence>
<name>A0A4R2GIX1_9BACT</name>
<dbReference type="InterPro" id="IPR016193">
    <property type="entry name" value="Cytidine_deaminase-like"/>
</dbReference>
<keyword evidence="2" id="KW-0479">Metal-binding</keyword>
<dbReference type="OrthoDB" id="9802676at2"/>
<dbReference type="SUPFAM" id="SSF53927">
    <property type="entry name" value="Cytidine deaminase-like"/>
    <property type="match status" value="1"/>
</dbReference>
<dbReference type="GO" id="GO:0047974">
    <property type="term" value="F:guanosine deaminase activity"/>
    <property type="evidence" value="ECO:0007669"/>
    <property type="project" value="TreeGrafter"/>
</dbReference>
<dbReference type="GO" id="GO:0006152">
    <property type="term" value="P:purine nucleoside catabolic process"/>
    <property type="evidence" value="ECO:0007669"/>
    <property type="project" value="TreeGrafter"/>
</dbReference>
<feature type="domain" description="CMP/dCMP-type deaminase" evidence="5">
    <location>
        <begin position="4"/>
        <end position="125"/>
    </location>
</feature>
<gene>
    <name evidence="6" type="ORF">EV194_105159</name>
</gene>
<dbReference type="Proteomes" id="UP000295221">
    <property type="component" value="Unassembled WGS sequence"/>
</dbReference>
<dbReference type="Gene3D" id="3.40.140.10">
    <property type="entry name" value="Cytidine Deaminase, domain 2"/>
    <property type="match status" value="1"/>
</dbReference>
<evidence type="ECO:0000256" key="1">
    <source>
        <dbReference type="ARBA" id="ARBA00006576"/>
    </source>
</evidence>
<dbReference type="PANTHER" id="PTHR11079">
    <property type="entry name" value="CYTOSINE DEAMINASE FAMILY MEMBER"/>
    <property type="match status" value="1"/>
</dbReference>
<dbReference type="CDD" id="cd01285">
    <property type="entry name" value="nucleoside_deaminase"/>
    <property type="match status" value="1"/>
</dbReference>
<reference evidence="6 7" key="1">
    <citation type="submission" date="2019-03" db="EMBL/GenBank/DDBJ databases">
        <title>Genomic Encyclopedia of Type Strains, Phase IV (KMG-IV): sequencing the most valuable type-strain genomes for metagenomic binning, comparative biology and taxonomic classification.</title>
        <authorList>
            <person name="Goeker M."/>
        </authorList>
    </citation>
    <scope>NUCLEOTIDE SEQUENCE [LARGE SCALE GENOMIC DNA]</scope>
    <source>
        <strain evidence="6 7">DSM 24179</strain>
    </source>
</reference>
<comment type="caution">
    <text evidence="6">The sequence shown here is derived from an EMBL/GenBank/DDBJ whole genome shotgun (WGS) entry which is preliminary data.</text>
</comment>
<evidence type="ECO:0000259" key="5">
    <source>
        <dbReference type="PROSITE" id="PS51747"/>
    </source>
</evidence>
<dbReference type="GO" id="GO:0008270">
    <property type="term" value="F:zinc ion binding"/>
    <property type="evidence" value="ECO:0007669"/>
    <property type="project" value="InterPro"/>
</dbReference>
<dbReference type="InterPro" id="IPR016192">
    <property type="entry name" value="APOBEC/CMP_deaminase_Zn-bd"/>
</dbReference>
<proteinExistence type="inferred from homology"/>
<evidence type="ECO:0000256" key="4">
    <source>
        <dbReference type="ARBA" id="ARBA00022833"/>
    </source>
</evidence>
<dbReference type="AlphaFoldDB" id="A0A4R2GIX1"/>
<dbReference type="FunFam" id="3.40.140.10:FF:000011">
    <property type="entry name" value="tRNA-specific adenosine deaminase"/>
    <property type="match status" value="1"/>
</dbReference>